<dbReference type="Proteomes" id="UP001212997">
    <property type="component" value="Unassembled WGS sequence"/>
</dbReference>
<comment type="caution">
    <text evidence="1">The sequence shown here is derived from an EMBL/GenBank/DDBJ whole genome shotgun (WGS) entry which is preliminary data.</text>
</comment>
<accession>A0AAD5YF23</accession>
<proteinExistence type="predicted"/>
<dbReference type="EMBL" id="JANAWD010000161">
    <property type="protein sequence ID" value="KAJ3485203.1"/>
    <property type="molecule type" value="Genomic_DNA"/>
</dbReference>
<gene>
    <name evidence="1" type="ORF">NLI96_g5118</name>
</gene>
<dbReference type="SUPFAM" id="SSF52058">
    <property type="entry name" value="L domain-like"/>
    <property type="match status" value="1"/>
</dbReference>
<protein>
    <submittedName>
        <fullName evidence="1">Uncharacterized protein</fullName>
    </submittedName>
</protein>
<dbReference type="AlphaFoldDB" id="A0AAD5YF23"/>
<name>A0AAD5YF23_9APHY</name>
<evidence type="ECO:0000313" key="2">
    <source>
        <dbReference type="Proteomes" id="UP001212997"/>
    </source>
</evidence>
<organism evidence="1 2">
    <name type="scientific">Meripilus lineatus</name>
    <dbReference type="NCBI Taxonomy" id="2056292"/>
    <lineage>
        <taxon>Eukaryota</taxon>
        <taxon>Fungi</taxon>
        <taxon>Dikarya</taxon>
        <taxon>Basidiomycota</taxon>
        <taxon>Agaricomycotina</taxon>
        <taxon>Agaricomycetes</taxon>
        <taxon>Polyporales</taxon>
        <taxon>Meripilaceae</taxon>
        <taxon>Meripilus</taxon>
    </lineage>
</organism>
<evidence type="ECO:0000313" key="1">
    <source>
        <dbReference type="EMBL" id="KAJ3485203.1"/>
    </source>
</evidence>
<sequence length="466" mass="52835">MVNKAMFSLIRSGSLKVGDLISSVTTPRWSQTITPYAPTPGVPQTRQIVPNELAIAILQAASDIIFQHTTAYDPFALPDRELRHLLQGYQGLLFNCLLTCKNWYNFGVDILYEYPCLVSPGSIESFASTAISCPRLLKPLRNLYVLDEVETFPTFPYVWSELKPSKSRRPRIALRAIFDACQLPSLTINLRNTSLTTYVTADTLEKSLVRQKKLTLLGHTRCDQSQLMASPLAIPVDHMNLPNLTVLCLREVCLGIPNRFPDFTLPALRTLQILRSDAFPQDDIWLVAANMPSLTTLGLFQNHTRFLLDDVGIQQITTLDLVGPQESQLFSSWTGSRKLECPMKHLTLGVFWHQSDYEEVYNWRLPSAIETLTLCIQLGHDHYPHPDPTQMLQNIFTFLKSSKMWSLTKVSVILVPHPSPGAKKGYDSVQFGLENIELLCRSRKVLFEVTERDHHDWVTQKLVDAQ</sequence>
<reference evidence="1" key="1">
    <citation type="submission" date="2022-07" db="EMBL/GenBank/DDBJ databases">
        <title>Genome Sequence of Physisporinus lineatus.</title>
        <authorList>
            <person name="Buettner E."/>
        </authorList>
    </citation>
    <scope>NUCLEOTIDE SEQUENCE</scope>
    <source>
        <strain evidence="1">VT162</strain>
    </source>
</reference>
<keyword evidence="2" id="KW-1185">Reference proteome</keyword>